<evidence type="ECO:0000256" key="1">
    <source>
        <dbReference type="ARBA" id="ARBA00022553"/>
    </source>
</evidence>
<evidence type="ECO:0000259" key="10">
    <source>
        <dbReference type="PROSITE" id="PS50045"/>
    </source>
</evidence>
<dbReference type="SMART" id="SM00382">
    <property type="entry name" value="AAA"/>
    <property type="match status" value="1"/>
</dbReference>
<keyword evidence="4" id="KW-0902">Two-component regulatory system</keyword>
<evidence type="ECO:0000256" key="3">
    <source>
        <dbReference type="ARBA" id="ARBA00022840"/>
    </source>
</evidence>
<feature type="domain" description="Response regulatory" evidence="11">
    <location>
        <begin position="7"/>
        <end position="121"/>
    </location>
</feature>
<dbReference type="PROSITE" id="PS00675">
    <property type="entry name" value="SIGMA54_INTERACT_1"/>
    <property type="match status" value="1"/>
</dbReference>
<dbReference type="InterPro" id="IPR009057">
    <property type="entry name" value="Homeodomain-like_sf"/>
</dbReference>
<dbReference type="PROSITE" id="PS00676">
    <property type="entry name" value="SIGMA54_INTERACT_2"/>
    <property type="match status" value="1"/>
</dbReference>
<dbReference type="InterPro" id="IPR025943">
    <property type="entry name" value="Sigma_54_int_dom_ATP-bd_2"/>
</dbReference>
<feature type="domain" description="Sigma-54 factor interaction" evidence="10">
    <location>
        <begin position="144"/>
        <end position="373"/>
    </location>
</feature>
<dbReference type="InterPro" id="IPR025662">
    <property type="entry name" value="Sigma_54_int_dom_ATP-bd_1"/>
</dbReference>
<feature type="region of interest" description="Disordered" evidence="9">
    <location>
        <begin position="452"/>
        <end position="481"/>
    </location>
</feature>
<dbReference type="CDD" id="cd00009">
    <property type="entry name" value="AAA"/>
    <property type="match status" value="1"/>
</dbReference>
<dbReference type="PROSITE" id="PS50110">
    <property type="entry name" value="RESPONSE_REGULATORY"/>
    <property type="match status" value="1"/>
</dbReference>
<dbReference type="AlphaFoldDB" id="B8JFU0"/>
<keyword evidence="13" id="KW-1185">Reference proteome</keyword>
<dbReference type="FunFam" id="3.40.50.2300:FF:000018">
    <property type="entry name" value="DNA-binding transcriptional regulator NtrC"/>
    <property type="match status" value="1"/>
</dbReference>
<dbReference type="KEGG" id="acp:A2cp1_1183"/>
<dbReference type="InterPro" id="IPR025944">
    <property type="entry name" value="Sigma_54_int_dom_CS"/>
</dbReference>
<dbReference type="PROSITE" id="PS00688">
    <property type="entry name" value="SIGMA54_INTERACT_3"/>
    <property type="match status" value="1"/>
</dbReference>
<evidence type="ECO:0000256" key="9">
    <source>
        <dbReference type="SAM" id="MobiDB-lite"/>
    </source>
</evidence>
<sequence length="481" mass="53236">MDPTKASILVVDDERNIRRTLRMVLEAEGYAVLEAESAEQGLEVLQSEPVDLGVFDIRLPGMDGLTLLSRARELWRDLPVIMISGHADTSDVVDAVKRGATDFFSKPVDRDRVLVSVRNALSRRDLEGKVQALSARERRFSDDMLGESPAMRKLREDIGKVAPTSGRVLVLGESGTGKELVAAEVHRQSRRADGPFVKVNCAAIPSELIESELFGHEKGSFSGAAARRRGQFEVAHGGTLFLDEIGDMGLSAQAKVLRALQTGEVVRVGSEKAFTVDVRIIAATNKDLEEEVRNGTFREDLFFRLNVVPLTVPPLRDRLDDVPVLAERFFQLATRENGLRPKPVDPAVYDRLRQHRWPGNVRELRNVCERMVIMSGERITAADVPETVGPRAAPPPPPGSADLSRYGEVPLKELRDLVERDYILSRLEEHDWNITQAAQALGVERTNLHKKIKQHGLSRAGRAPPREEVEPDEGGEGNAEG</sequence>
<keyword evidence="2" id="KW-0547">Nucleotide-binding</keyword>
<protein>
    <submittedName>
        <fullName evidence="12">Two component, sigma54 specific, transcriptional regulator, Fis family</fullName>
    </submittedName>
</protein>
<dbReference type="InterPro" id="IPR011006">
    <property type="entry name" value="CheY-like_superfamily"/>
</dbReference>
<evidence type="ECO:0000256" key="8">
    <source>
        <dbReference type="PROSITE-ProRule" id="PRU00169"/>
    </source>
</evidence>
<dbReference type="InterPro" id="IPR003593">
    <property type="entry name" value="AAA+_ATPase"/>
</dbReference>
<dbReference type="InterPro" id="IPR002197">
    <property type="entry name" value="HTH_Fis"/>
</dbReference>
<gene>
    <name evidence="12" type="ordered locus">A2cp1_1183</name>
</gene>
<proteinExistence type="predicted"/>
<dbReference type="InterPro" id="IPR058031">
    <property type="entry name" value="AAA_lid_NorR"/>
</dbReference>
<keyword evidence="7" id="KW-0804">Transcription</keyword>
<dbReference type="GO" id="GO:0005524">
    <property type="term" value="F:ATP binding"/>
    <property type="evidence" value="ECO:0007669"/>
    <property type="project" value="UniProtKB-KW"/>
</dbReference>
<dbReference type="GO" id="GO:0006355">
    <property type="term" value="P:regulation of DNA-templated transcription"/>
    <property type="evidence" value="ECO:0007669"/>
    <property type="project" value="InterPro"/>
</dbReference>
<name>B8JFU0_ANAD2</name>
<dbReference type="RefSeq" id="WP_012632518.1">
    <property type="nucleotide sequence ID" value="NC_011891.1"/>
</dbReference>
<dbReference type="GO" id="GO:0000160">
    <property type="term" value="P:phosphorelay signal transduction system"/>
    <property type="evidence" value="ECO:0007669"/>
    <property type="project" value="UniProtKB-KW"/>
</dbReference>
<dbReference type="Pfam" id="PF00158">
    <property type="entry name" value="Sigma54_activat"/>
    <property type="match status" value="1"/>
</dbReference>
<dbReference type="PANTHER" id="PTHR32071:SF17">
    <property type="entry name" value="TRANSCRIPTIONAL REGULATOR (NTRC FAMILY)"/>
    <property type="match status" value="1"/>
</dbReference>
<dbReference type="SUPFAM" id="SSF52172">
    <property type="entry name" value="CheY-like"/>
    <property type="match status" value="1"/>
</dbReference>
<keyword evidence="1 8" id="KW-0597">Phosphoprotein</keyword>
<evidence type="ECO:0000259" key="11">
    <source>
        <dbReference type="PROSITE" id="PS50110"/>
    </source>
</evidence>
<dbReference type="SMART" id="SM00448">
    <property type="entry name" value="REC"/>
    <property type="match status" value="1"/>
</dbReference>
<dbReference type="Gene3D" id="1.10.10.60">
    <property type="entry name" value="Homeodomain-like"/>
    <property type="match status" value="1"/>
</dbReference>
<evidence type="ECO:0000256" key="4">
    <source>
        <dbReference type="ARBA" id="ARBA00023012"/>
    </source>
</evidence>
<dbReference type="PROSITE" id="PS50045">
    <property type="entry name" value="SIGMA54_INTERACT_4"/>
    <property type="match status" value="1"/>
</dbReference>
<evidence type="ECO:0000313" key="12">
    <source>
        <dbReference type="EMBL" id="ACL64528.1"/>
    </source>
</evidence>
<keyword evidence="3" id="KW-0067">ATP-binding</keyword>
<dbReference type="SUPFAM" id="SSF52540">
    <property type="entry name" value="P-loop containing nucleoside triphosphate hydrolases"/>
    <property type="match status" value="1"/>
</dbReference>
<feature type="region of interest" description="Disordered" evidence="9">
    <location>
        <begin position="383"/>
        <end position="405"/>
    </location>
</feature>
<reference evidence="12" key="1">
    <citation type="submission" date="2009-01" db="EMBL/GenBank/DDBJ databases">
        <title>Complete sequence of Anaeromyxobacter dehalogenans 2CP-1.</title>
        <authorList>
            <consortium name="US DOE Joint Genome Institute"/>
            <person name="Lucas S."/>
            <person name="Copeland A."/>
            <person name="Lapidus A."/>
            <person name="Glavina del Rio T."/>
            <person name="Dalin E."/>
            <person name="Tice H."/>
            <person name="Bruce D."/>
            <person name="Goodwin L."/>
            <person name="Pitluck S."/>
            <person name="Saunders E."/>
            <person name="Brettin T."/>
            <person name="Detter J.C."/>
            <person name="Han C."/>
            <person name="Larimer F."/>
            <person name="Land M."/>
            <person name="Hauser L."/>
            <person name="Kyrpides N."/>
            <person name="Ovchinnikova G."/>
            <person name="Beliaev A.S."/>
            <person name="Richardson P."/>
        </authorList>
    </citation>
    <scope>NUCLEOTIDE SEQUENCE</scope>
    <source>
        <strain evidence="12">2CP-1</strain>
    </source>
</reference>
<dbReference type="InterPro" id="IPR027417">
    <property type="entry name" value="P-loop_NTPase"/>
</dbReference>
<evidence type="ECO:0000256" key="5">
    <source>
        <dbReference type="ARBA" id="ARBA00023015"/>
    </source>
</evidence>
<dbReference type="SUPFAM" id="SSF46689">
    <property type="entry name" value="Homeodomain-like"/>
    <property type="match status" value="1"/>
</dbReference>
<feature type="modified residue" description="4-aspartylphosphate" evidence="8">
    <location>
        <position position="56"/>
    </location>
</feature>
<dbReference type="GO" id="GO:0043565">
    <property type="term" value="F:sequence-specific DNA binding"/>
    <property type="evidence" value="ECO:0007669"/>
    <property type="project" value="InterPro"/>
</dbReference>
<dbReference type="EMBL" id="CP001359">
    <property type="protein sequence ID" value="ACL64528.1"/>
    <property type="molecule type" value="Genomic_DNA"/>
</dbReference>
<dbReference type="PRINTS" id="PR01590">
    <property type="entry name" value="HTHFIS"/>
</dbReference>
<accession>B8JFU0</accession>
<dbReference type="PANTHER" id="PTHR32071">
    <property type="entry name" value="TRANSCRIPTIONAL REGULATORY PROTEIN"/>
    <property type="match status" value="1"/>
</dbReference>
<dbReference type="FunFam" id="3.40.50.300:FF:000006">
    <property type="entry name" value="DNA-binding transcriptional regulator NtrC"/>
    <property type="match status" value="1"/>
</dbReference>
<keyword evidence="6" id="KW-0238">DNA-binding</keyword>
<dbReference type="Pfam" id="PF25601">
    <property type="entry name" value="AAA_lid_14"/>
    <property type="match status" value="1"/>
</dbReference>
<organism evidence="12 13">
    <name type="scientific">Anaeromyxobacter dehalogenans (strain ATCC BAA-258 / DSM 21875 / 2CP-1)</name>
    <dbReference type="NCBI Taxonomy" id="455488"/>
    <lineage>
        <taxon>Bacteria</taxon>
        <taxon>Pseudomonadati</taxon>
        <taxon>Myxococcota</taxon>
        <taxon>Myxococcia</taxon>
        <taxon>Myxococcales</taxon>
        <taxon>Cystobacterineae</taxon>
        <taxon>Anaeromyxobacteraceae</taxon>
        <taxon>Anaeromyxobacter</taxon>
    </lineage>
</organism>
<dbReference type="HOGENOM" id="CLU_000445_0_5_7"/>
<dbReference type="Pfam" id="PF02954">
    <property type="entry name" value="HTH_8"/>
    <property type="match status" value="1"/>
</dbReference>
<evidence type="ECO:0000256" key="2">
    <source>
        <dbReference type="ARBA" id="ARBA00022741"/>
    </source>
</evidence>
<dbReference type="InterPro" id="IPR002078">
    <property type="entry name" value="Sigma_54_int"/>
</dbReference>
<dbReference type="Gene3D" id="3.40.50.300">
    <property type="entry name" value="P-loop containing nucleotide triphosphate hydrolases"/>
    <property type="match status" value="1"/>
</dbReference>
<evidence type="ECO:0000313" key="13">
    <source>
        <dbReference type="Proteomes" id="UP000007089"/>
    </source>
</evidence>
<keyword evidence="5" id="KW-0805">Transcription regulation</keyword>
<dbReference type="Pfam" id="PF00072">
    <property type="entry name" value="Response_reg"/>
    <property type="match status" value="1"/>
</dbReference>
<dbReference type="Gene3D" id="1.10.8.60">
    <property type="match status" value="1"/>
</dbReference>
<dbReference type="Proteomes" id="UP000007089">
    <property type="component" value="Chromosome"/>
</dbReference>
<dbReference type="Gene3D" id="3.40.50.2300">
    <property type="match status" value="1"/>
</dbReference>
<evidence type="ECO:0000256" key="6">
    <source>
        <dbReference type="ARBA" id="ARBA00023125"/>
    </source>
</evidence>
<evidence type="ECO:0000256" key="7">
    <source>
        <dbReference type="ARBA" id="ARBA00023163"/>
    </source>
</evidence>
<dbReference type="InterPro" id="IPR001789">
    <property type="entry name" value="Sig_transdc_resp-reg_receiver"/>
</dbReference>